<reference evidence="1" key="1">
    <citation type="submission" date="2019-05" db="EMBL/GenBank/DDBJ databases">
        <title>Another draft genome of Portunus trituberculatus and its Hox gene families provides insights of decapod evolution.</title>
        <authorList>
            <person name="Jeong J.-H."/>
            <person name="Song I."/>
            <person name="Kim S."/>
            <person name="Choi T."/>
            <person name="Kim D."/>
            <person name="Ryu S."/>
            <person name="Kim W."/>
        </authorList>
    </citation>
    <scope>NUCLEOTIDE SEQUENCE [LARGE SCALE GENOMIC DNA]</scope>
    <source>
        <tissue evidence="1">Muscle</tissue>
    </source>
</reference>
<evidence type="ECO:0000313" key="2">
    <source>
        <dbReference type="Proteomes" id="UP000324222"/>
    </source>
</evidence>
<evidence type="ECO:0000313" key="1">
    <source>
        <dbReference type="EMBL" id="MPC83210.1"/>
    </source>
</evidence>
<sequence>MIVLRADLRLPKGLACKQTPPQRPVVGLKHVSPLLTVKKTEYDLPPYSDIFYRFRNSAARECTVITCEN</sequence>
<gene>
    <name evidence="1" type="ORF">E2C01_077912</name>
</gene>
<name>A0A5B7IFN1_PORTR</name>
<proteinExistence type="predicted"/>
<comment type="caution">
    <text evidence="1">The sequence shown here is derived from an EMBL/GenBank/DDBJ whole genome shotgun (WGS) entry which is preliminary data.</text>
</comment>
<protein>
    <submittedName>
        <fullName evidence="1">Uncharacterized protein</fullName>
    </submittedName>
</protein>
<dbReference type="Proteomes" id="UP000324222">
    <property type="component" value="Unassembled WGS sequence"/>
</dbReference>
<dbReference type="AlphaFoldDB" id="A0A5B7IFN1"/>
<keyword evidence="2" id="KW-1185">Reference proteome</keyword>
<organism evidence="1 2">
    <name type="scientific">Portunus trituberculatus</name>
    <name type="common">Swimming crab</name>
    <name type="synonym">Neptunus trituberculatus</name>
    <dbReference type="NCBI Taxonomy" id="210409"/>
    <lineage>
        <taxon>Eukaryota</taxon>
        <taxon>Metazoa</taxon>
        <taxon>Ecdysozoa</taxon>
        <taxon>Arthropoda</taxon>
        <taxon>Crustacea</taxon>
        <taxon>Multicrustacea</taxon>
        <taxon>Malacostraca</taxon>
        <taxon>Eumalacostraca</taxon>
        <taxon>Eucarida</taxon>
        <taxon>Decapoda</taxon>
        <taxon>Pleocyemata</taxon>
        <taxon>Brachyura</taxon>
        <taxon>Eubrachyura</taxon>
        <taxon>Portunoidea</taxon>
        <taxon>Portunidae</taxon>
        <taxon>Portuninae</taxon>
        <taxon>Portunus</taxon>
    </lineage>
</organism>
<dbReference type="EMBL" id="VSRR010061872">
    <property type="protein sequence ID" value="MPC83210.1"/>
    <property type="molecule type" value="Genomic_DNA"/>
</dbReference>
<accession>A0A5B7IFN1</accession>